<dbReference type="InterPro" id="IPR017930">
    <property type="entry name" value="Myb_dom"/>
</dbReference>
<feature type="domain" description="Myb-like" evidence="3">
    <location>
        <begin position="11"/>
        <end position="62"/>
    </location>
</feature>
<dbReference type="GeneID" id="130465667"/>
<evidence type="ECO:0000313" key="6">
    <source>
        <dbReference type="RefSeq" id="XP_056690501.1"/>
    </source>
</evidence>
<evidence type="ECO:0000313" key="5">
    <source>
        <dbReference type="Proteomes" id="UP000813463"/>
    </source>
</evidence>
<reference evidence="6" key="2">
    <citation type="submission" date="2025-08" db="UniProtKB">
        <authorList>
            <consortium name="RefSeq"/>
        </authorList>
    </citation>
    <scope>IDENTIFICATION</scope>
    <source>
        <tissue evidence="6">Leaf</tissue>
    </source>
</reference>
<dbReference type="InterPro" id="IPR050560">
    <property type="entry name" value="MYB_TF"/>
</dbReference>
<evidence type="ECO:0000256" key="2">
    <source>
        <dbReference type="ARBA" id="ARBA00023242"/>
    </source>
</evidence>
<dbReference type="PROSITE" id="PS51294">
    <property type="entry name" value="HTH_MYB"/>
    <property type="match status" value="2"/>
</dbReference>
<feature type="domain" description="HTH myb-type" evidence="4">
    <location>
        <begin position="67"/>
        <end position="117"/>
    </location>
</feature>
<evidence type="ECO:0000256" key="1">
    <source>
        <dbReference type="ARBA" id="ARBA00004123"/>
    </source>
</evidence>
<comment type="subcellular location">
    <subcellularLocation>
        <location evidence="1">Nucleus</location>
    </subcellularLocation>
</comment>
<accession>A0ABM3R4G5</accession>
<dbReference type="PANTHER" id="PTHR45614">
    <property type="entry name" value="MYB PROTEIN-RELATED"/>
    <property type="match status" value="1"/>
</dbReference>
<protein>
    <submittedName>
        <fullName evidence="6">Transcription factor MYB119-like</fullName>
    </submittedName>
</protein>
<dbReference type="PROSITE" id="PS50090">
    <property type="entry name" value="MYB_LIKE"/>
    <property type="match status" value="2"/>
</dbReference>
<dbReference type="SUPFAM" id="SSF46689">
    <property type="entry name" value="Homeodomain-like"/>
    <property type="match status" value="1"/>
</dbReference>
<keyword evidence="2" id="KW-0539">Nucleus</keyword>
<name>A0ABM3R4G5_SPIOL</name>
<dbReference type="SMART" id="SM00717">
    <property type="entry name" value="SANT"/>
    <property type="match status" value="2"/>
</dbReference>
<dbReference type="RefSeq" id="XP_056690501.1">
    <property type="nucleotide sequence ID" value="XM_056834523.1"/>
</dbReference>
<dbReference type="Gene3D" id="1.10.10.60">
    <property type="entry name" value="Homeodomain-like"/>
    <property type="match status" value="2"/>
</dbReference>
<organism evidence="5 6">
    <name type="scientific">Spinacia oleracea</name>
    <name type="common">Spinach</name>
    <dbReference type="NCBI Taxonomy" id="3562"/>
    <lineage>
        <taxon>Eukaryota</taxon>
        <taxon>Viridiplantae</taxon>
        <taxon>Streptophyta</taxon>
        <taxon>Embryophyta</taxon>
        <taxon>Tracheophyta</taxon>
        <taxon>Spermatophyta</taxon>
        <taxon>Magnoliopsida</taxon>
        <taxon>eudicotyledons</taxon>
        <taxon>Gunneridae</taxon>
        <taxon>Pentapetalae</taxon>
        <taxon>Caryophyllales</taxon>
        <taxon>Chenopodiaceae</taxon>
        <taxon>Chenopodioideae</taxon>
        <taxon>Anserineae</taxon>
        <taxon>Spinacia</taxon>
    </lineage>
</organism>
<keyword evidence="5" id="KW-1185">Reference proteome</keyword>
<gene>
    <name evidence="6" type="primary">LOC130465667</name>
</gene>
<sequence length="208" mass="24278">MATIKGGRPKGKTHVKEQWTTEEDRLLKNFVKKYGQRKWAFIAQRMVGRTGKQCRERWHNHLREHIKRDAWDDDEERMLVAAHEQYGNRWKEIAKKIPGRTENSIKNHWNAAKRRRISKIKNKKNGELEVGKQPSILQDYMKNKYQCDTTTTTTTTVTTTAPSVSLSSASTSMSVDVENYDHNQYCSGDDILNVGLLGLFYFMFLFPY</sequence>
<dbReference type="InterPro" id="IPR009057">
    <property type="entry name" value="Homeodomain-like_sf"/>
</dbReference>
<dbReference type="CDD" id="cd00167">
    <property type="entry name" value="SANT"/>
    <property type="match status" value="2"/>
</dbReference>
<proteinExistence type="predicted"/>
<evidence type="ECO:0000259" key="3">
    <source>
        <dbReference type="PROSITE" id="PS50090"/>
    </source>
</evidence>
<dbReference type="Pfam" id="PF13921">
    <property type="entry name" value="Myb_DNA-bind_6"/>
    <property type="match status" value="1"/>
</dbReference>
<dbReference type="InterPro" id="IPR001005">
    <property type="entry name" value="SANT/Myb"/>
</dbReference>
<evidence type="ECO:0000259" key="4">
    <source>
        <dbReference type="PROSITE" id="PS51294"/>
    </source>
</evidence>
<dbReference type="Proteomes" id="UP000813463">
    <property type="component" value="Chromosome 1"/>
</dbReference>
<dbReference type="PANTHER" id="PTHR45614:SF218">
    <property type="entry name" value="TRANSCRIPTION FACTOR MYB119-RELATED"/>
    <property type="match status" value="1"/>
</dbReference>
<reference evidence="5" key="1">
    <citation type="journal article" date="2021" name="Nat. Commun.">
        <title>Genomic analyses provide insights into spinach domestication and the genetic basis of agronomic traits.</title>
        <authorList>
            <person name="Cai X."/>
            <person name="Sun X."/>
            <person name="Xu C."/>
            <person name="Sun H."/>
            <person name="Wang X."/>
            <person name="Ge C."/>
            <person name="Zhang Z."/>
            <person name="Wang Q."/>
            <person name="Fei Z."/>
            <person name="Jiao C."/>
            <person name="Wang Q."/>
        </authorList>
    </citation>
    <scope>NUCLEOTIDE SEQUENCE [LARGE SCALE GENOMIC DNA]</scope>
    <source>
        <strain evidence="5">cv. Varoflay</strain>
    </source>
</reference>
<feature type="domain" description="Myb-like" evidence="3">
    <location>
        <begin position="63"/>
        <end position="113"/>
    </location>
</feature>
<feature type="domain" description="HTH myb-type" evidence="4">
    <location>
        <begin position="11"/>
        <end position="66"/>
    </location>
</feature>